<evidence type="ECO:0000313" key="2">
    <source>
        <dbReference type="EMBL" id="KIP52378.1"/>
    </source>
</evidence>
<protein>
    <recommendedName>
        <fullName evidence="1">SseB protein N-terminal domain-containing protein</fullName>
    </recommendedName>
</protein>
<name>A0A0D0ISB1_9MICO</name>
<gene>
    <name evidence="2" type="ORF">SD72_09855</name>
</gene>
<sequence length="145" mass="15621">MPEGVDENYENVEARAALLAFTATPDYEHLAAFLNALREGYLVVDITGTSSRKRGPRVRTIRSTKGQLVLPIFTSMGELRAIAPAARGEELKGAIMPARSALALITADRFVAAEFDKASAALVCLRKFVLLAVEDEAITAESLQA</sequence>
<dbReference type="Pfam" id="PF07179">
    <property type="entry name" value="SseB"/>
    <property type="match status" value="1"/>
</dbReference>
<feature type="domain" description="SseB protein N-terminal" evidence="1">
    <location>
        <begin position="15"/>
        <end position="107"/>
    </location>
</feature>
<evidence type="ECO:0000259" key="1">
    <source>
        <dbReference type="Pfam" id="PF07179"/>
    </source>
</evidence>
<reference evidence="2 3" key="1">
    <citation type="submission" date="2015-01" db="EMBL/GenBank/DDBJ databases">
        <title>Draft genome sequence of Leucobacter komagatae strain VKM ST2845.</title>
        <authorList>
            <person name="Karlyshev A.V."/>
            <person name="Kudryashova E.B."/>
        </authorList>
    </citation>
    <scope>NUCLEOTIDE SEQUENCE [LARGE SCALE GENOMIC DNA]</scope>
    <source>
        <strain evidence="2 3">VKM ST2845</strain>
    </source>
</reference>
<accession>A0A0D0ISB1</accession>
<organism evidence="2 3">
    <name type="scientific">Leucobacter komagatae</name>
    <dbReference type="NCBI Taxonomy" id="55969"/>
    <lineage>
        <taxon>Bacteria</taxon>
        <taxon>Bacillati</taxon>
        <taxon>Actinomycetota</taxon>
        <taxon>Actinomycetes</taxon>
        <taxon>Micrococcales</taxon>
        <taxon>Microbacteriaceae</taxon>
        <taxon>Leucobacter</taxon>
    </lineage>
</organism>
<keyword evidence="3" id="KW-1185">Reference proteome</keyword>
<comment type="caution">
    <text evidence="2">The sequence shown here is derived from an EMBL/GenBank/DDBJ whole genome shotgun (WGS) entry which is preliminary data.</text>
</comment>
<dbReference type="Proteomes" id="UP000032120">
    <property type="component" value="Unassembled WGS sequence"/>
</dbReference>
<dbReference type="AlphaFoldDB" id="A0A0D0ISB1"/>
<evidence type="ECO:0000313" key="3">
    <source>
        <dbReference type="Proteomes" id="UP000032120"/>
    </source>
</evidence>
<dbReference type="InterPro" id="IPR009839">
    <property type="entry name" value="SseB_N"/>
</dbReference>
<dbReference type="EMBL" id="JXSQ01000012">
    <property type="protein sequence ID" value="KIP52378.1"/>
    <property type="molecule type" value="Genomic_DNA"/>
</dbReference>
<proteinExistence type="predicted"/>